<evidence type="ECO:0000313" key="5">
    <source>
        <dbReference type="Proteomes" id="UP000165693"/>
    </source>
</evidence>
<dbReference type="Pfam" id="PF00747">
    <property type="entry name" value="Viral_DNA_bp"/>
    <property type="match status" value="1"/>
</dbReference>
<organismHost>
    <name type="scientific">Gallus gallus</name>
    <name type="common">Chicken</name>
    <dbReference type="NCBI Taxonomy" id="9031"/>
</organismHost>
<evidence type="ECO:0000256" key="3">
    <source>
        <dbReference type="ARBA" id="ARBA00023125"/>
    </source>
</evidence>
<dbReference type="InterPro" id="IPR035989">
    <property type="entry name" value="DBP_sf"/>
</dbReference>
<name>A0A0K0K5S6_ILTV</name>
<evidence type="ECO:0000256" key="2">
    <source>
        <dbReference type="ARBA" id="ARBA00022705"/>
    </source>
</evidence>
<keyword evidence="1" id="KW-1048">Host nucleus</keyword>
<dbReference type="SUPFAM" id="SSF118208">
    <property type="entry name" value="Viral ssDNA binding protein"/>
    <property type="match status" value="1"/>
</dbReference>
<dbReference type="InterPro" id="IPR043031">
    <property type="entry name" value="Viral_ssDBP_head"/>
</dbReference>
<dbReference type="Gene3D" id="1.10.150.560">
    <property type="match status" value="1"/>
</dbReference>
<dbReference type="GO" id="GO:0042025">
    <property type="term" value="C:host cell nucleus"/>
    <property type="evidence" value="ECO:0007669"/>
    <property type="project" value="InterPro"/>
</dbReference>
<dbReference type="EMBL" id="JX458823">
    <property type="protein sequence ID" value="AGN48258.1"/>
    <property type="molecule type" value="Genomic_DNA"/>
</dbReference>
<keyword evidence="2" id="KW-0235">DNA replication</keyword>
<accession>A0A0K0K5S6</accession>
<dbReference type="Proteomes" id="UP000165693">
    <property type="component" value="Genome"/>
</dbReference>
<gene>
    <name evidence="4" type="primary">UL29</name>
    <name evidence="4" type="ORF">ILTVWG_ORF26</name>
</gene>
<reference evidence="5" key="1">
    <citation type="submission" date="2012-08" db="EMBL/GenBank/DDBJ databases">
        <authorList>
            <person name="Xu Y.-L."/>
            <person name="He P."/>
            <person name="Zhang L."/>
            <person name="Dong S.-L."/>
            <person name="Li F."/>
        </authorList>
    </citation>
    <scope>NUCLEOTIDE SEQUENCE [LARGE SCALE GENOMIC DNA]</scope>
</reference>
<dbReference type="GO" id="GO:0006260">
    <property type="term" value="P:DNA replication"/>
    <property type="evidence" value="ECO:0007669"/>
    <property type="project" value="UniProtKB-KW"/>
</dbReference>
<dbReference type="HAMAP" id="MF_04007">
    <property type="entry name" value="HSV_DNBI"/>
    <property type="match status" value="1"/>
</dbReference>
<organism evidence="4 5">
    <name type="scientific">Infectious laryngotracheitis virus</name>
    <name type="common">ILTV</name>
    <name type="synonym">Gallid herpesvirus 1</name>
    <dbReference type="NCBI Taxonomy" id="10386"/>
    <lineage>
        <taxon>Viruses</taxon>
        <taxon>Duplodnaviria</taxon>
        <taxon>Heunggongvirae</taxon>
        <taxon>Peploviricota</taxon>
        <taxon>Herviviricetes</taxon>
        <taxon>Herpesvirales</taxon>
        <taxon>Orthoherpesviridae</taxon>
        <taxon>Alphaherpesvirinae</taxon>
        <taxon>Iltovirus</taxon>
        <taxon>Iltovirus gallidalpha1</taxon>
    </lineage>
</organism>
<dbReference type="InterPro" id="IPR000635">
    <property type="entry name" value="Viral_ssDNA-bd"/>
</dbReference>
<sequence>MEKSPSGTTKGGKSDGGPWCIGPIGYVYARPREEIDGKEWKILCAKSQDQPSCAIAPLIRGLTVESDFKPNVAAVIGTKSSGVVGGNCTAILSPCHFSTTVYIFHGGECIPPTSFTPNLTKICEDARERFGFSSLPPNGPVPNAIETTGEEICKSLNMDPDKTMLYLVVAEPFCEAVYVCNTYIHYGSVETLYINSKLVTRIPIYPVQMYMPDIALRLCRNPFDSNSRNTGEGCIYPTPLFNKALNRLIHGTTLGTQGQSLRTRDLEAVARGAAMLAFDGSFEGCVLTSDKTFTELAQNIQQTGPPKQNVEVERRAACSLAAELALATRLSVSCAPYPFDNGCGLPYEEWPLFCDCKTQMERVQALDRFSAELAGIVGAAIFSNNSPLYASEVVDGGAPEPGERASSGLTRFYLTCGLHLLGCPQVDYSGKRVWEGTCPSPLTPQNTFEYDPEHLAYACGFSPELLSRIIFYLEKCSKQLSTRPNMNLISISNSGKAPCTGAVPECRWCNDESRNHCIRYTMQRLRTRFPIPRTMRRSPIAVIGAVDGDYTDCDILGNFAPYSQLKRAGDGEPAKAVMNDTYRGVGWRVFQYLVSEGLINKDTGEDTHNISSLAELKTVFEKIQNFVGSECSKFISALSGVRAYHYKEHLSSIVHTFGITLNPYSSAYCPVLSLLCAQARSILFQDLILSQIHGTFDTRQPESKMFRSSAMPALRSAFNGMLDKGFLSGKYEPFSISVPCVNAPDTMRPNTEQAIAQYEYSLSRGQVLKLKEFKVENRVVFNGSSESGSNRGRLQGMADAFLKPGTRTINILGGPLGFILKRDHANLFGKDMNAFRFWNLILTGNMPKRRLSPEHITYLEFIRKTSKVYGEGNFIKCSPTTLLELANFMLANKVLEFCDHGEMAGRAQYYISTPSMIITTSIKPTSEGKESFARAQLGDTGAHQSEERHEEVSDYCISGSSTSNSCRVVLSSKPIVMLGIMISKYVGQQNSTTVFQSGNWGSLIGNSGSQSVNSALTNDPVRKFALACKRVGTILSSGQVASGFQENTIASQVRSLIDAGGSPTSIYTAVLRVLGEGMKDITAETWMAITDDKYLVDILVELHEDISGSQNGWSVATAQSMLSELEGKDTCPENAGEMLVWADEDEDTNTGDISEDIELGAPSAKKPSLSADILFC</sequence>
<evidence type="ECO:0000313" key="4">
    <source>
        <dbReference type="EMBL" id="AGN48258.1"/>
    </source>
</evidence>
<dbReference type="GO" id="GO:0003697">
    <property type="term" value="F:single-stranded DNA binding"/>
    <property type="evidence" value="ECO:0007669"/>
    <property type="project" value="InterPro"/>
</dbReference>
<proteinExistence type="inferred from homology"/>
<evidence type="ECO:0000256" key="1">
    <source>
        <dbReference type="ARBA" id="ARBA00022562"/>
    </source>
</evidence>
<protein>
    <submittedName>
        <fullName evidence="4">Single-stranded DNA-binding protein</fullName>
    </submittedName>
</protein>
<keyword evidence="3 4" id="KW-0238">DNA-binding</keyword>
<dbReference type="Gene3D" id="1.20.190.40">
    <property type="entry name" value="Viral ssDNA binding protein, head domain"/>
    <property type="match status" value="2"/>
</dbReference>